<dbReference type="PANTHER" id="PTHR23048:SF52">
    <property type="entry name" value="CALCIUM-BINDING PROTEIN CML18-RELATED"/>
    <property type="match status" value="1"/>
</dbReference>
<dbReference type="GO" id="GO:0005509">
    <property type="term" value="F:calcium ion binding"/>
    <property type="evidence" value="ECO:0000318"/>
    <property type="project" value="GO_Central"/>
</dbReference>
<dbReference type="Gene3D" id="1.10.238.10">
    <property type="entry name" value="EF-hand"/>
    <property type="match status" value="2"/>
</dbReference>
<accession>A0A0K9Q3Z9</accession>
<sequence>MSSGSLKNGDGQQKEEIFQLWEMFRSFDKDKDGSLTHMELTSLICSFGIKPTKGQLKYFLEKTDSDQNGRVRFKDLVSVVAPNYNGTQPYTEYQLWRLFHRVFDRDEDGVVSDEDLMYTMEMLGHKLSKEEINDLMEEADTDGDGVINFQEFSVAMISAAFQSTIWGIN</sequence>
<evidence type="ECO:0000259" key="3">
    <source>
        <dbReference type="PROSITE" id="PS50222"/>
    </source>
</evidence>
<evidence type="ECO:0000256" key="2">
    <source>
        <dbReference type="ARBA" id="ARBA00022837"/>
    </source>
</evidence>
<reference evidence="5" key="1">
    <citation type="journal article" date="2016" name="Nature">
        <title>The genome of the seagrass Zostera marina reveals angiosperm adaptation to the sea.</title>
        <authorList>
            <person name="Olsen J.L."/>
            <person name="Rouze P."/>
            <person name="Verhelst B."/>
            <person name="Lin Y.-C."/>
            <person name="Bayer T."/>
            <person name="Collen J."/>
            <person name="Dattolo E."/>
            <person name="De Paoli E."/>
            <person name="Dittami S."/>
            <person name="Maumus F."/>
            <person name="Michel G."/>
            <person name="Kersting A."/>
            <person name="Lauritano C."/>
            <person name="Lohaus R."/>
            <person name="Toepel M."/>
            <person name="Tonon T."/>
            <person name="Vanneste K."/>
            <person name="Amirebrahimi M."/>
            <person name="Brakel J."/>
            <person name="Bostroem C."/>
            <person name="Chovatia M."/>
            <person name="Grimwood J."/>
            <person name="Jenkins J.W."/>
            <person name="Jueterbock A."/>
            <person name="Mraz A."/>
            <person name="Stam W.T."/>
            <person name="Tice H."/>
            <person name="Bornberg-Bauer E."/>
            <person name="Green P.J."/>
            <person name="Pearson G.A."/>
            <person name="Procaccini G."/>
            <person name="Duarte C.M."/>
            <person name="Schmutz J."/>
            <person name="Reusch T.B.H."/>
            <person name="Van de Peer Y."/>
        </authorList>
    </citation>
    <scope>NUCLEOTIDE SEQUENCE [LARGE SCALE GENOMIC DNA]</scope>
    <source>
        <strain evidence="5">cv. Finnish</strain>
    </source>
</reference>
<evidence type="ECO:0000313" key="4">
    <source>
        <dbReference type="EMBL" id="KMZ75996.1"/>
    </source>
</evidence>
<proteinExistence type="predicted"/>
<protein>
    <submittedName>
        <fullName evidence="4">Putative calcium-binding protein CML17</fullName>
    </submittedName>
</protein>
<keyword evidence="5" id="KW-1185">Reference proteome</keyword>
<dbReference type="InterPro" id="IPR011992">
    <property type="entry name" value="EF-hand-dom_pair"/>
</dbReference>
<dbReference type="InterPro" id="IPR050230">
    <property type="entry name" value="CALM/Myosin/TropC-like"/>
</dbReference>
<dbReference type="FunFam" id="1.10.238.10:FF:000001">
    <property type="entry name" value="Calmodulin 1"/>
    <property type="match status" value="1"/>
</dbReference>
<dbReference type="OrthoDB" id="26525at2759"/>
<name>A0A0K9Q3Z9_ZOSMR</name>
<feature type="domain" description="EF-hand" evidence="3">
    <location>
        <begin position="15"/>
        <end position="50"/>
    </location>
</feature>
<dbReference type="PROSITE" id="PS00018">
    <property type="entry name" value="EF_HAND_1"/>
    <property type="match status" value="3"/>
</dbReference>
<keyword evidence="1" id="KW-0677">Repeat</keyword>
<dbReference type="OMA" id="STIWGIN"/>
<comment type="caution">
    <text evidence="4">The sequence shown here is derived from an EMBL/GenBank/DDBJ whole genome shotgun (WGS) entry which is preliminary data.</text>
</comment>
<dbReference type="Pfam" id="PF13499">
    <property type="entry name" value="EF-hand_7"/>
    <property type="match status" value="2"/>
</dbReference>
<dbReference type="AlphaFoldDB" id="A0A0K9Q3Z9"/>
<dbReference type="InterPro" id="IPR002048">
    <property type="entry name" value="EF_hand_dom"/>
</dbReference>
<dbReference type="SMART" id="SM00054">
    <property type="entry name" value="EFh"/>
    <property type="match status" value="4"/>
</dbReference>
<gene>
    <name evidence="4" type="ORF">ZOSMA_108G00340</name>
</gene>
<dbReference type="SUPFAM" id="SSF47473">
    <property type="entry name" value="EF-hand"/>
    <property type="match status" value="1"/>
</dbReference>
<evidence type="ECO:0000313" key="5">
    <source>
        <dbReference type="Proteomes" id="UP000036987"/>
    </source>
</evidence>
<feature type="domain" description="EF-hand" evidence="3">
    <location>
        <begin position="91"/>
        <end position="126"/>
    </location>
</feature>
<dbReference type="EMBL" id="LFYR01000104">
    <property type="protein sequence ID" value="KMZ75996.1"/>
    <property type="molecule type" value="Genomic_DNA"/>
</dbReference>
<dbReference type="CDD" id="cd00051">
    <property type="entry name" value="EFh"/>
    <property type="match status" value="2"/>
</dbReference>
<keyword evidence="2" id="KW-0106">Calcium</keyword>
<evidence type="ECO:0000256" key="1">
    <source>
        <dbReference type="ARBA" id="ARBA00022737"/>
    </source>
</evidence>
<dbReference type="Proteomes" id="UP000036987">
    <property type="component" value="Unassembled WGS sequence"/>
</dbReference>
<organism evidence="4 5">
    <name type="scientific">Zostera marina</name>
    <name type="common">Eelgrass</name>
    <dbReference type="NCBI Taxonomy" id="29655"/>
    <lineage>
        <taxon>Eukaryota</taxon>
        <taxon>Viridiplantae</taxon>
        <taxon>Streptophyta</taxon>
        <taxon>Embryophyta</taxon>
        <taxon>Tracheophyta</taxon>
        <taxon>Spermatophyta</taxon>
        <taxon>Magnoliopsida</taxon>
        <taxon>Liliopsida</taxon>
        <taxon>Zosteraceae</taxon>
        <taxon>Zostera</taxon>
    </lineage>
</organism>
<dbReference type="InterPro" id="IPR018247">
    <property type="entry name" value="EF_Hand_1_Ca_BS"/>
</dbReference>
<dbReference type="STRING" id="29655.A0A0K9Q3Z9"/>
<dbReference type="PANTHER" id="PTHR23048">
    <property type="entry name" value="MYOSIN LIGHT CHAIN 1, 3"/>
    <property type="match status" value="1"/>
</dbReference>
<feature type="domain" description="EF-hand" evidence="3">
    <location>
        <begin position="127"/>
        <end position="162"/>
    </location>
</feature>
<dbReference type="PROSITE" id="PS50222">
    <property type="entry name" value="EF_HAND_2"/>
    <property type="match status" value="3"/>
</dbReference>